<dbReference type="InterPro" id="IPR020846">
    <property type="entry name" value="MFS_dom"/>
</dbReference>
<dbReference type="InterPro" id="IPR005828">
    <property type="entry name" value="MFS_sugar_transport-like"/>
</dbReference>
<evidence type="ECO:0000256" key="1">
    <source>
        <dbReference type="ARBA" id="ARBA00004141"/>
    </source>
</evidence>
<gene>
    <name evidence="10" type="ORF">PAC_03698</name>
</gene>
<sequence length="533" mass="59373">MGKPEEAGVVQESPPDEADIAAKEVFGEDALRATEREHALTFFQAVKLYPAAMGWSAFFSLGVIMTAFDPQLLGSLFAEHAFQKDFGYLFEGEYIISAPWQTALSMGNPIGQVVGAVLVGYPMEWWGRRWTFAGCVTLTASFIFMQFFTRSIVVLLVGELIGGLILGTYTTIAPTYASEVCPMAFRGQLTAYINLCFVTGQLLASGVIAGTSKIDNHWAYSAPFAMQWLWPIIILAGMPFAPESPWWLIRQGRLEEAEKSLNRLSSPTIDNKLTLAMMIETDKLEQEMETGTTYLDCFNKSNWRRTEISIGVYATQVFSGIYLVGFAALFFNLIGLDNDKSFDMSVGFLAVGWVSTVLSWVAIAKFGRRRIYNIGLTVMTILMLLIGFLDLAPNYLNRKSISWTQCILLIIWNGVFDISIGPVAYVLFCEVSATKVRTKTIAVATAAQAIVGIVMTVAIPYMINPDQANWRGKVGFFFGGLSVLCLIWSYFRIPETKGRTYEELDLMFERKVKTRAFKNYKIVEIAGGNMHEA</sequence>
<dbReference type="FunFam" id="1.20.1250.20:FF:000078">
    <property type="entry name" value="MFS maltose transporter, putative"/>
    <property type="match status" value="1"/>
</dbReference>
<feature type="transmembrane region" description="Helical" evidence="8">
    <location>
        <begin position="189"/>
        <end position="208"/>
    </location>
</feature>
<keyword evidence="4 8" id="KW-0812">Transmembrane</keyword>
<dbReference type="InterPro" id="IPR003663">
    <property type="entry name" value="Sugar/inositol_transpt"/>
</dbReference>
<keyword evidence="6 8" id="KW-0472">Membrane</keyword>
<dbReference type="Proteomes" id="UP000184330">
    <property type="component" value="Unassembled WGS sequence"/>
</dbReference>
<feature type="transmembrane region" description="Helical" evidence="8">
    <location>
        <begin position="154"/>
        <end position="177"/>
    </location>
</feature>
<feature type="transmembrane region" description="Helical" evidence="8">
    <location>
        <begin position="440"/>
        <end position="462"/>
    </location>
</feature>
<dbReference type="Gene3D" id="1.20.1250.20">
    <property type="entry name" value="MFS general substrate transporter like domains"/>
    <property type="match status" value="1"/>
</dbReference>
<feature type="transmembrane region" description="Helical" evidence="8">
    <location>
        <begin position="474"/>
        <end position="491"/>
    </location>
</feature>
<dbReference type="EMBL" id="FJOG01000004">
    <property type="protein sequence ID" value="CZR53816.1"/>
    <property type="molecule type" value="Genomic_DNA"/>
</dbReference>
<organism evidence="10 11">
    <name type="scientific">Phialocephala subalpina</name>
    <dbReference type="NCBI Taxonomy" id="576137"/>
    <lineage>
        <taxon>Eukaryota</taxon>
        <taxon>Fungi</taxon>
        <taxon>Dikarya</taxon>
        <taxon>Ascomycota</taxon>
        <taxon>Pezizomycotina</taxon>
        <taxon>Leotiomycetes</taxon>
        <taxon>Helotiales</taxon>
        <taxon>Mollisiaceae</taxon>
        <taxon>Phialocephala</taxon>
        <taxon>Phialocephala fortinii species complex</taxon>
    </lineage>
</organism>
<evidence type="ECO:0000256" key="2">
    <source>
        <dbReference type="ARBA" id="ARBA00010992"/>
    </source>
</evidence>
<reference evidence="10 11" key="1">
    <citation type="submission" date="2016-03" db="EMBL/GenBank/DDBJ databases">
        <authorList>
            <person name="Ploux O."/>
        </authorList>
    </citation>
    <scope>NUCLEOTIDE SEQUENCE [LARGE SCALE GENOMIC DNA]</scope>
    <source>
        <strain evidence="10 11">UAMH 11012</strain>
    </source>
</reference>
<comment type="subcellular location">
    <subcellularLocation>
        <location evidence="1">Membrane</location>
        <topology evidence="1">Multi-pass membrane protein</topology>
    </subcellularLocation>
</comment>
<dbReference type="AlphaFoldDB" id="A0A1L7WM35"/>
<evidence type="ECO:0000256" key="3">
    <source>
        <dbReference type="ARBA" id="ARBA00022448"/>
    </source>
</evidence>
<keyword evidence="3 7" id="KW-0813">Transport</keyword>
<feature type="transmembrane region" description="Helical" evidence="8">
    <location>
        <begin position="130"/>
        <end position="148"/>
    </location>
</feature>
<dbReference type="Pfam" id="PF00083">
    <property type="entry name" value="Sugar_tr"/>
    <property type="match status" value="1"/>
</dbReference>
<name>A0A1L7WM35_9HELO</name>
<evidence type="ECO:0000313" key="10">
    <source>
        <dbReference type="EMBL" id="CZR53816.1"/>
    </source>
</evidence>
<feature type="transmembrane region" description="Helical" evidence="8">
    <location>
        <begin position="371"/>
        <end position="389"/>
    </location>
</feature>
<dbReference type="GO" id="GO:0016020">
    <property type="term" value="C:membrane"/>
    <property type="evidence" value="ECO:0007669"/>
    <property type="project" value="UniProtKB-SubCell"/>
</dbReference>
<dbReference type="PROSITE" id="PS50850">
    <property type="entry name" value="MFS"/>
    <property type="match status" value="1"/>
</dbReference>
<dbReference type="PROSITE" id="PS00216">
    <property type="entry name" value="SUGAR_TRANSPORT_1"/>
    <property type="match status" value="1"/>
</dbReference>
<evidence type="ECO:0000256" key="7">
    <source>
        <dbReference type="RuleBase" id="RU003346"/>
    </source>
</evidence>
<evidence type="ECO:0000256" key="4">
    <source>
        <dbReference type="ARBA" id="ARBA00022692"/>
    </source>
</evidence>
<evidence type="ECO:0000256" key="5">
    <source>
        <dbReference type="ARBA" id="ARBA00022989"/>
    </source>
</evidence>
<dbReference type="SUPFAM" id="SSF103473">
    <property type="entry name" value="MFS general substrate transporter"/>
    <property type="match status" value="1"/>
</dbReference>
<dbReference type="PANTHER" id="PTHR48022">
    <property type="entry name" value="PLASTIDIC GLUCOSE TRANSPORTER 4"/>
    <property type="match status" value="1"/>
</dbReference>
<dbReference type="InterPro" id="IPR050360">
    <property type="entry name" value="MFS_Sugar_Transporters"/>
</dbReference>
<keyword evidence="5 8" id="KW-1133">Transmembrane helix</keyword>
<evidence type="ECO:0000256" key="6">
    <source>
        <dbReference type="ARBA" id="ARBA00023136"/>
    </source>
</evidence>
<evidence type="ECO:0000256" key="8">
    <source>
        <dbReference type="SAM" id="Phobius"/>
    </source>
</evidence>
<dbReference type="PANTHER" id="PTHR48022:SF83">
    <property type="entry name" value="MAJOR FACILITATOR SUPERFAMILY (MFS) PROFILE DOMAIN-CONTAINING PROTEIN"/>
    <property type="match status" value="1"/>
</dbReference>
<comment type="similarity">
    <text evidence="2 7">Belongs to the major facilitator superfamily. Sugar transporter (TC 2.A.1.1) family.</text>
</comment>
<dbReference type="InterPro" id="IPR036259">
    <property type="entry name" value="MFS_trans_sf"/>
</dbReference>
<keyword evidence="11" id="KW-1185">Reference proteome</keyword>
<dbReference type="OrthoDB" id="6612291at2759"/>
<feature type="transmembrane region" description="Helical" evidence="8">
    <location>
        <begin position="401"/>
        <end position="428"/>
    </location>
</feature>
<proteinExistence type="inferred from homology"/>
<dbReference type="PROSITE" id="PS00217">
    <property type="entry name" value="SUGAR_TRANSPORT_2"/>
    <property type="match status" value="1"/>
</dbReference>
<evidence type="ECO:0000313" key="11">
    <source>
        <dbReference type="Proteomes" id="UP000184330"/>
    </source>
</evidence>
<feature type="domain" description="Major facilitator superfamily (MFS) profile" evidence="9">
    <location>
        <begin position="55"/>
        <end position="497"/>
    </location>
</feature>
<dbReference type="NCBIfam" id="TIGR00879">
    <property type="entry name" value="SP"/>
    <property type="match status" value="1"/>
</dbReference>
<accession>A0A1L7WM35</accession>
<protein>
    <submittedName>
        <fullName evidence="10">Probable maltose permease</fullName>
    </submittedName>
</protein>
<dbReference type="InterPro" id="IPR005829">
    <property type="entry name" value="Sugar_transporter_CS"/>
</dbReference>
<feature type="transmembrane region" description="Helical" evidence="8">
    <location>
        <begin position="346"/>
        <end position="364"/>
    </location>
</feature>
<dbReference type="GO" id="GO:0005351">
    <property type="term" value="F:carbohydrate:proton symporter activity"/>
    <property type="evidence" value="ECO:0007669"/>
    <property type="project" value="TreeGrafter"/>
</dbReference>
<feature type="transmembrane region" description="Helical" evidence="8">
    <location>
        <begin position="310"/>
        <end position="334"/>
    </location>
</feature>
<feature type="transmembrane region" description="Helical" evidence="8">
    <location>
        <begin position="48"/>
        <end position="68"/>
    </location>
</feature>
<evidence type="ECO:0000259" key="9">
    <source>
        <dbReference type="PROSITE" id="PS50850"/>
    </source>
</evidence>